<evidence type="ECO:0000256" key="5">
    <source>
        <dbReference type="ARBA" id="ARBA00023136"/>
    </source>
</evidence>
<keyword evidence="3" id="KW-0597">Phosphoprotein</keyword>
<reference evidence="9 10" key="1">
    <citation type="submission" date="2019-01" db="EMBL/GenBank/DDBJ databases">
        <title>Draft Genome and Complete Hox-Cluster Characterization of the Sterlet Sturgeon (Acipenser ruthenus).</title>
        <authorList>
            <person name="Wei Q."/>
        </authorList>
    </citation>
    <scope>NUCLEOTIDE SEQUENCE [LARGE SCALE GENOMIC DNA]</scope>
    <source>
        <strain evidence="9">WHYD16114868_AA</strain>
        <tissue evidence="9">Blood</tissue>
    </source>
</reference>
<evidence type="ECO:0000256" key="8">
    <source>
        <dbReference type="SAM" id="MobiDB-lite"/>
    </source>
</evidence>
<organism evidence="9 10">
    <name type="scientific">Acipenser ruthenus</name>
    <name type="common">Sterlet sturgeon</name>
    <dbReference type="NCBI Taxonomy" id="7906"/>
    <lineage>
        <taxon>Eukaryota</taxon>
        <taxon>Metazoa</taxon>
        <taxon>Chordata</taxon>
        <taxon>Craniata</taxon>
        <taxon>Vertebrata</taxon>
        <taxon>Euteleostomi</taxon>
        <taxon>Actinopterygii</taxon>
        <taxon>Chondrostei</taxon>
        <taxon>Acipenseriformes</taxon>
        <taxon>Acipenseridae</taxon>
        <taxon>Acipenser</taxon>
    </lineage>
</organism>
<evidence type="ECO:0000256" key="4">
    <source>
        <dbReference type="ARBA" id="ARBA00023054"/>
    </source>
</evidence>
<keyword evidence="4 7" id="KW-0175">Coiled coil</keyword>
<evidence type="ECO:0000313" key="10">
    <source>
        <dbReference type="Proteomes" id="UP000289886"/>
    </source>
</evidence>
<feature type="region of interest" description="Disordered" evidence="8">
    <location>
        <begin position="79"/>
        <end position="108"/>
    </location>
</feature>
<keyword evidence="5" id="KW-0472">Membrane</keyword>
<keyword evidence="10" id="KW-1185">Reference proteome</keyword>
<proteinExistence type="predicted"/>
<dbReference type="InterPro" id="IPR004965">
    <property type="entry name" value="Paralemmin"/>
</dbReference>
<evidence type="ECO:0000256" key="3">
    <source>
        <dbReference type="ARBA" id="ARBA00022553"/>
    </source>
</evidence>
<dbReference type="EMBL" id="SCEB01005449">
    <property type="protein sequence ID" value="RXM92914.1"/>
    <property type="molecule type" value="Genomic_DNA"/>
</dbReference>
<comment type="caution">
    <text evidence="9">The sequence shown here is derived from an EMBL/GenBank/DDBJ whole genome shotgun (WGS) entry which is preliminary data.</text>
</comment>
<evidence type="ECO:0000313" key="9">
    <source>
        <dbReference type="EMBL" id="RXM92914.1"/>
    </source>
</evidence>
<gene>
    <name evidence="9" type="ORF">EOD39_19633</name>
</gene>
<name>A0A444UXN3_ACIRT</name>
<feature type="compositionally biased region" description="Polar residues" evidence="8">
    <location>
        <begin position="97"/>
        <end position="108"/>
    </location>
</feature>
<keyword evidence="6" id="KW-0449">Lipoprotein</keyword>
<evidence type="ECO:0000256" key="2">
    <source>
        <dbReference type="ARBA" id="ARBA00022475"/>
    </source>
</evidence>
<feature type="coiled-coil region" evidence="7">
    <location>
        <begin position="154"/>
        <end position="195"/>
    </location>
</feature>
<protein>
    <submittedName>
        <fullName evidence="9">Paralemmin-2</fullName>
    </submittedName>
</protein>
<dbReference type="AlphaFoldDB" id="A0A444UXN3"/>
<dbReference type="PANTHER" id="PTHR10498">
    <property type="entry name" value="PARALEMMIN-RELATED"/>
    <property type="match status" value="1"/>
</dbReference>
<sequence>MYAMEISVEKDKQTGETKILSTSAVSPEWIHQRGVKVYDDGTKVVYEARSGVGTTTMENGVHPWSASDVDELIHRVGQSQTIGASERGAVSPRAPATTGSGNLGQQKEQMVHKEAKLEMVRNPEKGGFGNPKYGFDEVTDVPDATSEKPVTMIFMGLEGEIDQLEREESQISAKEQILREKLRETEKSIEDLQKSKAMRERWLLQGAPADTVEEEESRRRQTEEDEFKVKKLEDNIHSTLGLSTSLLVSVFSQQPARWFPSSLYNKTLLPFLLLPAQAPALGLSSAAAARFSQHQPVGFCLLAATSPLVSFFSLQPKPFYHFYCCQLKLPSLNFQDSGVFSCPMPLNTLSASKQQNKSS</sequence>
<accession>A0A444UXN3</accession>
<dbReference type="Proteomes" id="UP000289886">
    <property type="component" value="Unassembled WGS sequence"/>
</dbReference>
<evidence type="ECO:0000256" key="6">
    <source>
        <dbReference type="ARBA" id="ARBA00023288"/>
    </source>
</evidence>
<evidence type="ECO:0000256" key="1">
    <source>
        <dbReference type="ARBA" id="ARBA00004342"/>
    </source>
</evidence>
<comment type="subcellular location">
    <subcellularLocation>
        <location evidence="1">Cell membrane</location>
        <topology evidence="1">Lipid-anchor</topology>
        <orientation evidence="1">Cytoplasmic side</orientation>
    </subcellularLocation>
</comment>
<dbReference type="GO" id="GO:0005886">
    <property type="term" value="C:plasma membrane"/>
    <property type="evidence" value="ECO:0007669"/>
    <property type="project" value="UniProtKB-SubCell"/>
</dbReference>
<evidence type="ECO:0000256" key="7">
    <source>
        <dbReference type="SAM" id="Coils"/>
    </source>
</evidence>
<dbReference type="PANTHER" id="PTHR10498:SF10">
    <property type="entry name" value="PALM2 AND AKAP2 FUSION-RELATED"/>
    <property type="match status" value="1"/>
</dbReference>
<dbReference type="GO" id="GO:0008360">
    <property type="term" value="P:regulation of cell shape"/>
    <property type="evidence" value="ECO:0007669"/>
    <property type="project" value="InterPro"/>
</dbReference>
<keyword evidence="2" id="KW-1003">Cell membrane</keyword>
<dbReference type="Pfam" id="PF03285">
    <property type="entry name" value="Paralemmin"/>
    <property type="match status" value="2"/>
</dbReference>